<dbReference type="Proteomes" id="UP000014062">
    <property type="component" value="Chromosome"/>
</dbReference>
<evidence type="ECO:0000313" key="2">
    <source>
        <dbReference type="Proteomes" id="UP000014062"/>
    </source>
</evidence>
<dbReference type="AlphaFoldDB" id="A0A7U9DYZ5"/>
<gene>
    <name evidence="1" type="ORF">SLI_8058</name>
</gene>
<sequence length="49" mass="5070">MTGKVFGPVHPKNAGVGKPVISIRPFVATFSPGQSLIPNTPARSGLRPS</sequence>
<dbReference type="EMBL" id="CM001889">
    <property type="protein sequence ID" value="EOY52756.1"/>
    <property type="molecule type" value="Genomic_DNA"/>
</dbReference>
<organism evidence="1 2">
    <name type="scientific">Streptomyces lividans 1326</name>
    <dbReference type="NCBI Taxonomy" id="1200984"/>
    <lineage>
        <taxon>Bacteria</taxon>
        <taxon>Bacillati</taxon>
        <taxon>Actinomycetota</taxon>
        <taxon>Actinomycetes</taxon>
        <taxon>Kitasatosporales</taxon>
        <taxon>Streptomycetaceae</taxon>
        <taxon>Streptomyces</taxon>
    </lineage>
</organism>
<protein>
    <submittedName>
        <fullName evidence="1">Uncharacterized protein</fullName>
    </submittedName>
</protein>
<name>A0A7U9DYZ5_STRLI</name>
<evidence type="ECO:0000313" key="1">
    <source>
        <dbReference type="EMBL" id="EOY52756.1"/>
    </source>
</evidence>
<proteinExistence type="predicted"/>
<accession>A0A7U9DYZ5</accession>
<reference evidence="2" key="1">
    <citation type="journal article" date="2013" name="Genome Biol. Evol.">
        <title>The genome sequence of Streptomyces lividans 66 reveals a novel tRNA-dependent peptide biosynthetic system within a metal-related genomic island.</title>
        <authorList>
            <person name="Cruz-Morales P."/>
            <person name="Vijgenboom E."/>
            <person name="Iruegas-Bocardo F."/>
            <person name="Girard G."/>
            <person name="Yanez-Guerra L.A."/>
            <person name="Ramos-Aboites H.E."/>
            <person name="Pernodet J.L."/>
            <person name="Anne J."/>
            <person name="van Wezel G.P."/>
            <person name="Barona-Gomez F."/>
        </authorList>
    </citation>
    <scope>NUCLEOTIDE SEQUENCE [LARGE SCALE GENOMIC DNA]</scope>
    <source>
        <strain evidence="2">1326</strain>
    </source>
</reference>